<dbReference type="AlphaFoldDB" id="A0A979FFT4"/>
<accession>A0A979FFT4</accession>
<dbReference type="KEGG" id="hazt:125177573"/>
<reference evidence="3" key="1">
    <citation type="submission" date="2025-08" db="UniProtKB">
        <authorList>
            <consortium name="RefSeq"/>
        </authorList>
    </citation>
    <scope>IDENTIFICATION</scope>
    <source>
        <tissue evidence="3">Whole organism</tissue>
    </source>
</reference>
<name>A0A979FFT4_HYAAZ</name>
<keyword evidence="2" id="KW-1185">Reference proteome</keyword>
<evidence type="ECO:0000313" key="2">
    <source>
        <dbReference type="Proteomes" id="UP000694843"/>
    </source>
</evidence>
<feature type="region of interest" description="Disordered" evidence="1">
    <location>
        <begin position="1"/>
        <end position="26"/>
    </location>
</feature>
<dbReference type="Proteomes" id="UP000694843">
    <property type="component" value="Unplaced"/>
</dbReference>
<evidence type="ECO:0000256" key="1">
    <source>
        <dbReference type="SAM" id="MobiDB-lite"/>
    </source>
</evidence>
<gene>
    <name evidence="3" type="primary">LOC125177573</name>
</gene>
<dbReference type="RefSeq" id="XP_047735462.1">
    <property type="nucleotide sequence ID" value="XM_047879506.1"/>
</dbReference>
<protein>
    <submittedName>
        <fullName evidence="3">Uncharacterized protein LOC125177573</fullName>
    </submittedName>
</protein>
<sequence length="135" mass="15413">MAEQSTTVARRHPQTARSHNPYSAPRPRLNVRQVLCSDNVHVTADTHGYYTFKCFRTGSVLRMLTYEVDNCFREIKAKRVGRVQCGDVVCFVAADKETPILIEHASGDSMEIHHGDMTDIYLAYPRVENKGHEQY</sequence>
<evidence type="ECO:0000313" key="3">
    <source>
        <dbReference type="RefSeq" id="XP_047735462.1"/>
    </source>
</evidence>
<organism evidence="2 3">
    <name type="scientific">Hyalella azteca</name>
    <name type="common">Amphipod</name>
    <dbReference type="NCBI Taxonomy" id="294128"/>
    <lineage>
        <taxon>Eukaryota</taxon>
        <taxon>Metazoa</taxon>
        <taxon>Ecdysozoa</taxon>
        <taxon>Arthropoda</taxon>
        <taxon>Crustacea</taxon>
        <taxon>Multicrustacea</taxon>
        <taxon>Malacostraca</taxon>
        <taxon>Eumalacostraca</taxon>
        <taxon>Peracarida</taxon>
        <taxon>Amphipoda</taxon>
        <taxon>Senticaudata</taxon>
        <taxon>Talitrida</taxon>
        <taxon>Talitroidea</taxon>
        <taxon>Hyalellidae</taxon>
        <taxon>Hyalella</taxon>
    </lineage>
</organism>
<proteinExistence type="predicted"/>
<dbReference type="GeneID" id="125177573"/>